<feature type="compositionally biased region" description="Basic residues" evidence="1">
    <location>
        <begin position="187"/>
        <end position="198"/>
    </location>
</feature>
<name>A0A9P8V9T8_9PEZI</name>
<feature type="compositionally biased region" description="Polar residues" evidence="1">
    <location>
        <begin position="9"/>
        <end position="22"/>
    </location>
</feature>
<gene>
    <name evidence="2" type="ORF">F5X68DRAFT_23347</name>
</gene>
<evidence type="ECO:0000256" key="1">
    <source>
        <dbReference type="SAM" id="MobiDB-lite"/>
    </source>
</evidence>
<evidence type="ECO:0000313" key="3">
    <source>
        <dbReference type="Proteomes" id="UP000770015"/>
    </source>
</evidence>
<accession>A0A9P8V9T8</accession>
<dbReference type="Proteomes" id="UP000770015">
    <property type="component" value="Unassembled WGS sequence"/>
</dbReference>
<proteinExistence type="predicted"/>
<dbReference type="EMBL" id="JAGSXJ010000017">
    <property type="protein sequence ID" value="KAH6683684.1"/>
    <property type="molecule type" value="Genomic_DNA"/>
</dbReference>
<sequence length="256" mass="28870">MNMDMPPSRNVQPQPTITESRSIPSLVHCKSSVTLTKVMVQATLHPPDSVRLPMGSTAVLFPDPVNNADDRTRRPARRQRYARRGCRECSEHQQERHAIPWVSTRSVCAMLKPPHGRSNIFRIRRHAYPITTRVASEPLIQDAPHHIFPSPSTHSQDTLPRAMTTCACVRVGGPRPNGWEEKLNPLRSRRSSRGRPLRTKVGGGMPAPFSEPADRRLPPPNFKVRDLAMPPLTRHAVDGRTTRDENSRPCQHHEVC</sequence>
<dbReference type="AlphaFoldDB" id="A0A9P8V9T8"/>
<organism evidence="2 3">
    <name type="scientific">Plectosphaerella plurivora</name>
    <dbReference type="NCBI Taxonomy" id="936078"/>
    <lineage>
        <taxon>Eukaryota</taxon>
        <taxon>Fungi</taxon>
        <taxon>Dikarya</taxon>
        <taxon>Ascomycota</taxon>
        <taxon>Pezizomycotina</taxon>
        <taxon>Sordariomycetes</taxon>
        <taxon>Hypocreomycetidae</taxon>
        <taxon>Glomerellales</taxon>
        <taxon>Plectosphaerellaceae</taxon>
        <taxon>Plectosphaerella</taxon>
    </lineage>
</organism>
<evidence type="ECO:0000313" key="2">
    <source>
        <dbReference type="EMBL" id="KAH6683684.1"/>
    </source>
</evidence>
<feature type="region of interest" description="Disordered" evidence="1">
    <location>
        <begin position="1"/>
        <end position="22"/>
    </location>
</feature>
<protein>
    <submittedName>
        <fullName evidence="2">Uncharacterized protein</fullName>
    </submittedName>
</protein>
<feature type="region of interest" description="Disordered" evidence="1">
    <location>
        <begin position="179"/>
        <end position="226"/>
    </location>
</feature>
<reference evidence="2" key="1">
    <citation type="journal article" date="2021" name="Nat. Commun.">
        <title>Genetic determinants of endophytism in the Arabidopsis root mycobiome.</title>
        <authorList>
            <person name="Mesny F."/>
            <person name="Miyauchi S."/>
            <person name="Thiergart T."/>
            <person name="Pickel B."/>
            <person name="Atanasova L."/>
            <person name="Karlsson M."/>
            <person name="Huettel B."/>
            <person name="Barry K.W."/>
            <person name="Haridas S."/>
            <person name="Chen C."/>
            <person name="Bauer D."/>
            <person name="Andreopoulos W."/>
            <person name="Pangilinan J."/>
            <person name="LaButti K."/>
            <person name="Riley R."/>
            <person name="Lipzen A."/>
            <person name="Clum A."/>
            <person name="Drula E."/>
            <person name="Henrissat B."/>
            <person name="Kohler A."/>
            <person name="Grigoriev I.V."/>
            <person name="Martin F.M."/>
            <person name="Hacquard S."/>
        </authorList>
    </citation>
    <scope>NUCLEOTIDE SEQUENCE</scope>
    <source>
        <strain evidence="2">MPI-SDFR-AT-0117</strain>
    </source>
</reference>
<comment type="caution">
    <text evidence="2">The sequence shown here is derived from an EMBL/GenBank/DDBJ whole genome shotgun (WGS) entry which is preliminary data.</text>
</comment>
<keyword evidence="3" id="KW-1185">Reference proteome</keyword>